<dbReference type="RefSeq" id="WP_002841522.1">
    <property type="nucleotide sequence ID" value="NZ_CP054000.1"/>
</dbReference>
<accession>A0A7D4FMA1</accession>
<name>A0A7D4FMA1_FINMA</name>
<evidence type="ECO:0000313" key="2">
    <source>
        <dbReference type="EMBL" id="QKH79725.1"/>
    </source>
</evidence>
<dbReference type="Proteomes" id="UP000502899">
    <property type="component" value="Chromosome"/>
</dbReference>
<reference evidence="2 3" key="1">
    <citation type="submission" date="2020-05" db="EMBL/GenBank/DDBJ databases">
        <title>FDA dAtabase for Regulatory Grade micrObial Sequences (FDA-ARGOS): Supporting development and validation of Infectious Disease Dx tests.</title>
        <authorList>
            <person name="Pederson C."/>
            <person name="Tallon L."/>
            <person name="Sadzewicz L."/>
            <person name="Zhao X."/>
            <person name="Vavikolanu K."/>
            <person name="Mehta A."/>
            <person name="Aluvathingal J."/>
            <person name="Nadendla S."/>
            <person name="Myers T."/>
            <person name="Yan Y."/>
            <person name="Sichtig H."/>
        </authorList>
    </citation>
    <scope>NUCLEOTIDE SEQUENCE [LARGE SCALE GENOMIC DNA]</scope>
    <source>
        <strain evidence="2 3">FDAARGOS_764</strain>
    </source>
</reference>
<protein>
    <submittedName>
        <fullName evidence="2">DUF4355 domain-containing protein</fullName>
    </submittedName>
</protein>
<proteinExistence type="predicted"/>
<gene>
    <name evidence="2" type="ORF">FOC70_04925</name>
</gene>
<keyword evidence="1" id="KW-0175">Coiled coil</keyword>
<sequence length="157" mass="17949">MGEFKPITTQEEFNSAIAERLNRQKESILKDYSDYDDLKKENESLKHELSDTKSVLEKNKLISDEFNSRIEELQGKINSYELKNLKTDIALKNGIPYELAGRLVGDTEEDLMEDAKNLSNMLVRNEPVAPLASVEPIIDDEDSAYRNLVRNLDLQGE</sequence>
<evidence type="ECO:0000313" key="3">
    <source>
        <dbReference type="Proteomes" id="UP000502899"/>
    </source>
</evidence>
<dbReference type="EMBL" id="CP054000">
    <property type="protein sequence ID" value="QKH79725.1"/>
    <property type="molecule type" value="Genomic_DNA"/>
</dbReference>
<dbReference type="AlphaFoldDB" id="A0A7D4FMA1"/>
<evidence type="ECO:0000256" key="1">
    <source>
        <dbReference type="SAM" id="Coils"/>
    </source>
</evidence>
<organism evidence="2 3">
    <name type="scientific">Finegoldia magna</name>
    <name type="common">Peptostreptococcus magnus</name>
    <dbReference type="NCBI Taxonomy" id="1260"/>
    <lineage>
        <taxon>Bacteria</taxon>
        <taxon>Bacillati</taxon>
        <taxon>Bacillota</taxon>
        <taxon>Tissierellia</taxon>
        <taxon>Tissierellales</taxon>
        <taxon>Peptoniphilaceae</taxon>
        <taxon>Finegoldia</taxon>
    </lineage>
</organism>
<feature type="coiled-coil region" evidence="1">
    <location>
        <begin position="35"/>
        <end position="83"/>
    </location>
</feature>